<dbReference type="PANTHER" id="PTHR47739:SF1">
    <property type="entry name" value="TRNA1(VAL) (ADENINE(37)-N6)-METHYLTRANSFERASE"/>
    <property type="match status" value="1"/>
</dbReference>
<dbReference type="Proteomes" id="UP000031197">
    <property type="component" value="Unassembled WGS sequence"/>
</dbReference>
<dbReference type="RefSeq" id="WP_039216426.1">
    <property type="nucleotide sequence ID" value="NZ_JWLW01000002.1"/>
</dbReference>
<dbReference type="OrthoDB" id="5383291at2"/>
<evidence type="ECO:0000256" key="5">
    <source>
        <dbReference type="ARBA" id="ARBA00022694"/>
    </source>
</evidence>
<proteinExistence type="inferred from homology"/>
<organism evidence="8 9">
    <name type="scientific">Alteromonas marina</name>
    <dbReference type="NCBI Taxonomy" id="203795"/>
    <lineage>
        <taxon>Bacteria</taxon>
        <taxon>Pseudomonadati</taxon>
        <taxon>Pseudomonadota</taxon>
        <taxon>Gammaproteobacteria</taxon>
        <taxon>Alteromonadales</taxon>
        <taxon>Alteromonadaceae</taxon>
        <taxon>Alteromonas/Salinimonas group</taxon>
        <taxon>Alteromonas</taxon>
    </lineage>
</organism>
<keyword evidence="9" id="KW-1185">Reference proteome</keyword>
<dbReference type="PROSITE" id="PS00092">
    <property type="entry name" value="N6_MTASE"/>
    <property type="match status" value="1"/>
</dbReference>
<evidence type="ECO:0000313" key="9">
    <source>
        <dbReference type="Proteomes" id="UP000031197"/>
    </source>
</evidence>
<reference evidence="8 9" key="1">
    <citation type="submission" date="2014-12" db="EMBL/GenBank/DDBJ databases">
        <title>Genome sequencing of Alteromonas marina AD001.</title>
        <authorList>
            <person name="Adrian T.G.S."/>
            <person name="Chan K.G."/>
        </authorList>
    </citation>
    <scope>NUCLEOTIDE SEQUENCE [LARGE SCALE GENOMIC DNA]</scope>
    <source>
        <strain evidence="8 9">AD001</strain>
    </source>
</reference>
<keyword evidence="2 6" id="KW-0489">Methyltransferase</keyword>
<dbReference type="InterPro" id="IPR002052">
    <property type="entry name" value="DNA_methylase_N6_adenine_CS"/>
</dbReference>
<dbReference type="HAMAP" id="MF_01872">
    <property type="entry name" value="tRNA_methyltr_YfiC"/>
    <property type="match status" value="1"/>
</dbReference>
<accession>A0A0B3Y6F1</accession>
<comment type="catalytic activity">
    <reaction evidence="6">
        <text>adenosine(37) in tRNA1(Val) + S-adenosyl-L-methionine = N(6)-methyladenosine(37) in tRNA1(Val) + S-adenosyl-L-homocysteine + H(+)</text>
        <dbReference type="Rhea" id="RHEA:43160"/>
        <dbReference type="Rhea" id="RHEA-COMP:10369"/>
        <dbReference type="Rhea" id="RHEA-COMP:10370"/>
        <dbReference type="ChEBI" id="CHEBI:15378"/>
        <dbReference type="ChEBI" id="CHEBI:57856"/>
        <dbReference type="ChEBI" id="CHEBI:59789"/>
        <dbReference type="ChEBI" id="CHEBI:74411"/>
        <dbReference type="ChEBI" id="CHEBI:74449"/>
        <dbReference type="EC" id="2.1.1.223"/>
    </reaction>
</comment>
<dbReference type="GO" id="GO:0008033">
    <property type="term" value="P:tRNA processing"/>
    <property type="evidence" value="ECO:0007669"/>
    <property type="project" value="UniProtKB-UniRule"/>
</dbReference>
<evidence type="ECO:0000256" key="1">
    <source>
        <dbReference type="ARBA" id="ARBA00022490"/>
    </source>
</evidence>
<keyword evidence="1 6" id="KW-0963">Cytoplasm</keyword>
<name>A0A0B3Y6F1_9ALTE</name>
<dbReference type="InterPro" id="IPR000241">
    <property type="entry name" value="RlmKL-like_Mtase"/>
</dbReference>
<dbReference type="InterPro" id="IPR050210">
    <property type="entry name" value="tRNA_Adenine-N(6)_MTase"/>
</dbReference>
<sequence length="253" mass="28340">MKVNTDSLILGSWAEPGPATHILDIGTGSGILALMMAQKSEHSFHSSADEQRVDNQRAVRIDAIEIDEDATAQAALNFKNSKWANQLFARCCDVNSFTSPYLYDVVISNPPYFDSPAKRSNAYNQQSQSRNLARQTLALSAEEFFEVSQEMLELNGHLYCVYPFSLEARIIQIAASYGLVLEKQLYVKHESKSAPYLCAFHFRKLALTSTLSPIENVGVITEEASKTTLTIRDAQGNYTIEYKALCQPFYLKF</sequence>
<comment type="similarity">
    <text evidence="6">Belongs to the methyltransferase superfamily. tRNA (adenine-N(6)-)-methyltransferase family.</text>
</comment>
<dbReference type="GO" id="GO:0003676">
    <property type="term" value="F:nucleic acid binding"/>
    <property type="evidence" value="ECO:0007669"/>
    <property type="project" value="InterPro"/>
</dbReference>
<dbReference type="InterPro" id="IPR022882">
    <property type="entry name" value="tRNA_adenine-N6_MeTrfase"/>
</dbReference>
<evidence type="ECO:0000256" key="3">
    <source>
        <dbReference type="ARBA" id="ARBA00022679"/>
    </source>
</evidence>
<keyword evidence="5 6" id="KW-0819">tRNA processing</keyword>
<dbReference type="EMBL" id="JWLW01000002">
    <property type="protein sequence ID" value="KHT57673.1"/>
    <property type="molecule type" value="Genomic_DNA"/>
</dbReference>
<dbReference type="GO" id="GO:0005737">
    <property type="term" value="C:cytoplasm"/>
    <property type="evidence" value="ECO:0007669"/>
    <property type="project" value="UniProtKB-SubCell"/>
</dbReference>
<comment type="subcellular location">
    <subcellularLocation>
        <location evidence="6">Cytoplasm</location>
    </subcellularLocation>
</comment>
<evidence type="ECO:0000256" key="6">
    <source>
        <dbReference type="HAMAP-Rule" id="MF_01872"/>
    </source>
</evidence>
<comment type="caution">
    <text evidence="8">The sequence shown here is derived from an EMBL/GenBank/DDBJ whole genome shotgun (WGS) entry which is preliminary data.</text>
</comment>
<dbReference type="Gene3D" id="3.40.50.150">
    <property type="entry name" value="Vaccinia Virus protein VP39"/>
    <property type="match status" value="1"/>
</dbReference>
<feature type="domain" description="Ribosomal RNA large subunit methyltransferase K/L-like methyltransferase" evidence="7">
    <location>
        <begin position="28"/>
        <end position="115"/>
    </location>
</feature>
<dbReference type="GO" id="GO:0016430">
    <property type="term" value="F:tRNA (adenine-N6)-methyltransferase activity"/>
    <property type="evidence" value="ECO:0007669"/>
    <property type="project" value="UniProtKB-UniRule"/>
</dbReference>
<protein>
    <recommendedName>
        <fullName evidence="6">tRNA1(Val) (adenine(37)-N6)-methyltransferase</fullName>
        <ecNumber evidence="6">2.1.1.223</ecNumber>
    </recommendedName>
    <alternativeName>
        <fullName evidence="6">tRNA m6A37 methyltransferase</fullName>
    </alternativeName>
</protein>
<dbReference type="AlphaFoldDB" id="A0A0B3Y6F1"/>
<dbReference type="PANTHER" id="PTHR47739">
    <property type="entry name" value="TRNA1(VAL) (ADENINE(37)-N6)-METHYLTRANSFERASE"/>
    <property type="match status" value="1"/>
</dbReference>
<keyword evidence="4 6" id="KW-0949">S-adenosyl-L-methionine</keyword>
<evidence type="ECO:0000259" key="7">
    <source>
        <dbReference type="Pfam" id="PF01170"/>
    </source>
</evidence>
<keyword evidence="3 6" id="KW-0808">Transferase</keyword>
<comment type="function">
    <text evidence="6">Specifically methylates the adenine in position 37 of tRNA(1)(Val) (anticodon cmo5UAC).</text>
</comment>
<evidence type="ECO:0000313" key="8">
    <source>
        <dbReference type="EMBL" id="KHT57673.1"/>
    </source>
</evidence>
<gene>
    <name evidence="8" type="ORF">RJ41_01145</name>
</gene>
<dbReference type="CDD" id="cd02440">
    <property type="entry name" value="AdoMet_MTases"/>
    <property type="match status" value="1"/>
</dbReference>
<dbReference type="EC" id="2.1.1.223" evidence="6"/>
<evidence type="ECO:0000256" key="4">
    <source>
        <dbReference type="ARBA" id="ARBA00022691"/>
    </source>
</evidence>
<dbReference type="Pfam" id="PF01170">
    <property type="entry name" value="UPF0020"/>
    <property type="match status" value="1"/>
</dbReference>
<dbReference type="SUPFAM" id="SSF53335">
    <property type="entry name" value="S-adenosyl-L-methionine-dependent methyltransferases"/>
    <property type="match status" value="1"/>
</dbReference>
<dbReference type="GO" id="GO:0032259">
    <property type="term" value="P:methylation"/>
    <property type="evidence" value="ECO:0007669"/>
    <property type="project" value="UniProtKB-KW"/>
</dbReference>
<dbReference type="InterPro" id="IPR029063">
    <property type="entry name" value="SAM-dependent_MTases_sf"/>
</dbReference>
<evidence type="ECO:0000256" key="2">
    <source>
        <dbReference type="ARBA" id="ARBA00022603"/>
    </source>
</evidence>